<dbReference type="Proteomes" id="UP001172083">
    <property type="component" value="Unassembled WGS sequence"/>
</dbReference>
<keyword evidence="1" id="KW-0131">Cell cycle</keyword>
<keyword evidence="1" id="KW-0132">Cell division</keyword>
<dbReference type="GO" id="GO:0051301">
    <property type="term" value="P:cell division"/>
    <property type="evidence" value="ECO:0007669"/>
    <property type="project" value="UniProtKB-KW"/>
</dbReference>
<sequence>MLNKLKFKRIHKVTLSLLAVFLLIGLAERKHNNKYIQQIVINVEQQYDNFFVDRGDIHKLITNDNTINIIGVSMEDIDLREIEERIKINPFVKSVDVYKDLKGTLIVNVKQRRPIARIIRNTGPDGYVGEFGAILPVSGRFTARVALISGENVDELLKTGLVADDAKTSLLEILQFIDQHPFWKALVAQIEVGKDNELTIYPQVGKQIISFGTPEDYEIKFRNLKIFFKEILPQRGWNHYKRVNIKYNNQIVCE</sequence>
<dbReference type="EMBL" id="JAUJEB010000001">
    <property type="protein sequence ID" value="MDN5211563.1"/>
    <property type="molecule type" value="Genomic_DNA"/>
</dbReference>
<gene>
    <name evidence="1" type="ORF">QQ020_05860</name>
</gene>
<comment type="caution">
    <text evidence="1">The sequence shown here is derived from an EMBL/GenBank/DDBJ whole genome shotgun (WGS) entry which is preliminary data.</text>
</comment>
<evidence type="ECO:0000313" key="1">
    <source>
        <dbReference type="EMBL" id="MDN5211563.1"/>
    </source>
</evidence>
<dbReference type="RefSeq" id="WP_346756894.1">
    <property type="nucleotide sequence ID" value="NZ_JAUJEB010000001.1"/>
</dbReference>
<evidence type="ECO:0000313" key="2">
    <source>
        <dbReference type="Proteomes" id="UP001172083"/>
    </source>
</evidence>
<reference evidence="1" key="1">
    <citation type="submission" date="2023-06" db="EMBL/GenBank/DDBJ databases">
        <title>Genomic of Agaribacillus aureum.</title>
        <authorList>
            <person name="Wang G."/>
        </authorList>
    </citation>
    <scope>NUCLEOTIDE SEQUENCE</scope>
    <source>
        <strain evidence="1">BMA12</strain>
    </source>
</reference>
<proteinExistence type="predicted"/>
<keyword evidence="2" id="KW-1185">Reference proteome</keyword>
<organism evidence="1 2">
    <name type="scientific">Agaribacillus aureus</name>
    <dbReference type="NCBI Taxonomy" id="3051825"/>
    <lineage>
        <taxon>Bacteria</taxon>
        <taxon>Pseudomonadati</taxon>
        <taxon>Bacteroidota</taxon>
        <taxon>Cytophagia</taxon>
        <taxon>Cytophagales</taxon>
        <taxon>Splendidivirgaceae</taxon>
        <taxon>Agaribacillus</taxon>
    </lineage>
</organism>
<protein>
    <submittedName>
        <fullName evidence="1">Cell division protein FtsQ</fullName>
    </submittedName>
</protein>
<name>A0ABT8L5Q8_9BACT</name>
<accession>A0ABT8L5Q8</accession>